<reference evidence="2" key="1">
    <citation type="journal article" date="2019" name="Int. J. Syst. Evol. Microbiol.">
        <title>The Global Catalogue of Microorganisms (GCM) 10K type strain sequencing project: providing services to taxonomists for standard genome sequencing and annotation.</title>
        <authorList>
            <consortium name="The Broad Institute Genomics Platform"/>
            <consortium name="The Broad Institute Genome Sequencing Center for Infectious Disease"/>
            <person name="Wu L."/>
            <person name="Ma J."/>
        </authorList>
    </citation>
    <scope>NUCLEOTIDE SEQUENCE [LARGE SCALE GENOMIC DNA]</scope>
    <source>
        <strain evidence="2">JCM 11650</strain>
    </source>
</reference>
<protein>
    <submittedName>
        <fullName evidence="1">Uncharacterized protein</fullName>
    </submittedName>
</protein>
<dbReference type="SUPFAM" id="SSF52540">
    <property type="entry name" value="P-loop containing nucleoside triphosphate hydrolases"/>
    <property type="match status" value="1"/>
</dbReference>
<proteinExistence type="predicted"/>
<dbReference type="InterPro" id="IPR027417">
    <property type="entry name" value="P-loop_NTPase"/>
</dbReference>
<dbReference type="Proteomes" id="UP001597280">
    <property type="component" value="Unassembled WGS sequence"/>
</dbReference>
<accession>A0ABW4PWN6</accession>
<organism evidence="1 2">
    <name type="scientific">Brachybacterium rhamnosum</name>
    <dbReference type="NCBI Taxonomy" id="173361"/>
    <lineage>
        <taxon>Bacteria</taxon>
        <taxon>Bacillati</taxon>
        <taxon>Actinomycetota</taxon>
        <taxon>Actinomycetes</taxon>
        <taxon>Micrococcales</taxon>
        <taxon>Dermabacteraceae</taxon>
        <taxon>Brachybacterium</taxon>
    </lineage>
</organism>
<keyword evidence="2" id="KW-1185">Reference proteome</keyword>
<name>A0ABW4PWN6_9MICO</name>
<gene>
    <name evidence="1" type="ORF">ACFSDA_03860</name>
</gene>
<evidence type="ECO:0000313" key="2">
    <source>
        <dbReference type="Proteomes" id="UP001597280"/>
    </source>
</evidence>
<dbReference type="Gene3D" id="3.40.50.300">
    <property type="entry name" value="P-loop containing nucleotide triphosphate hydrolases"/>
    <property type="match status" value="1"/>
</dbReference>
<sequence>MSTEGAGELIHVAAPPGTGKSTVLPHLIALARGSAVIVDIDEVLEDGALLGVRIADPSAASLWPAYDRHWERISALVTRAGFDMVLLVQVPDELPPPDQVTVLGWEIDDAARASRLRGRGEPEPLVADALSDAAALRELLPPASIIRTEGDTSPQDCARLLWERVEPCLRGHESPQTPAGAHDGSSR</sequence>
<comment type="caution">
    <text evidence="1">The sequence shown here is derived from an EMBL/GenBank/DDBJ whole genome shotgun (WGS) entry which is preliminary data.</text>
</comment>
<dbReference type="EMBL" id="JBHUFL010000002">
    <property type="protein sequence ID" value="MFD1834205.1"/>
    <property type="molecule type" value="Genomic_DNA"/>
</dbReference>
<evidence type="ECO:0000313" key="1">
    <source>
        <dbReference type="EMBL" id="MFD1834205.1"/>
    </source>
</evidence>
<dbReference type="RefSeq" id="WP_343903606.1">
    <property type="nucleotide sequence ID" value="NZ_BAAAIS010000002.1"/>
</dbReference>